<dbReference type="PANTHER" id="PTHR47890:SF1">
    <property type="entry name" value="LD24308P"/>
    <property type="match status" value="1"/>
</dbReference>
<sequence>MSRILYMILLILVILARHQVNPFVATIGDIATVSNFANDALAFVNGELPLGNLIMGSTGHAINIITEKMDKLSDTLNEMESNNERRMNYMPGTLISRIPQEIKVILDCPNYVILIGVCMINYLRIMSIIQRIQESYDRSTIDKFIDAVTSHRIGDLPETLGNMHLLMMPGRSEKYQKPLLEILTKGVKCCHLENYAVLVLHHSSVCSKFIMLFFLLKLEHTLWNIFSYAMLTSYKNTSFAGEMRKAAAQLVTRAQGYLISTKRAMKEASLTLDYCDPKNFTRGENFVELEKSIQMFVGNEVDINGNSCSDVCSNIDSSGIRSDARNCDKNNGNSWCPLQSCYGRIYDCISASTASVCELGKSSLRRYDWVEDHYNNHNYGNTNSCNGRIRNPSYYRSGLTSCDVCICTCADEIGESPANRTINLRPQLSNIEANMVITGVKFISSDKIIHIQIKEGELMSGGRIKPETEHWIEPENFEYDPKGILKSRKVGSFFLSTGNKMTLMKHGMDFTFVTFFQREINLDDVKAPSGYVVTGVKFVREGNDTDGLSRRRLQLAIYVTKFDFLNGVLMKDSSYWISQENMPNRPENYGLRRNEVELSAPDDPTKGKDHKQISKPGQYVKFTTSDRVNDAGQATIPFFDGQSVTSTISTALSGLGLFHRGASGSGGFFGIKIVNSRFT</sequence>
<feature type="signal peptide" evidence="1">
    <location>
        <begin position="1"/>
        <end position="16"/>
    </location>
</feature>
<evidence type="ECO:0000256" key="1">
    <source>
        <dbReference type="SAM" id="SignalP"/>
    </source>
</evidence>
<organism evidence="2">
    <name type="scientific">Microctonus hyperodae</name>
    <name type="common">Parasitoid wasp</name>
    <dbReference type="NCBI Taxonomy" id="165561"/>
    <lineage>
        <taxon>Eukaryota</taxon>
        <taxon>Metazoa</taxon>
        <taxon>Ecdysozoa</taxon>
        <taxon>Arthropoda</taxon>
        <taxon>Hexapoda</taxon>
        <taxon>Insecta</taxon>
        <taxon>Pterygota</taxon>
        <taxon>Neoptera</taxon>
        <taxon>Endopterygota</taxon>
        <taxon>Hymenoptera</taxon>
        <taxon>Apocrita</taxon>
        <taxon>Ichneumonoidea</taxon>
        <taxon>Braconidae</taxon>
        <taxon>Euphorinae</taxon>
        <taxon>Microctonus</taxon>
    </lineage>
</organism>
<accession>A9YME0</accession>
<dbReference type="InterPro" id="IPR032062">
    <property type="entry name" value="DUF4803"/>
</dbReference>
<protein>
    <submittedName>
        <fullName evidence="2">Venom protein 2</fullName>
    </submittedName>
</protein>
<dbReference type="OrthoDB" id="7701005at2759"/>
<dbReference type="PANTHER" id="PTHR47890">
    <property type="entry name" value="LD24308P"/>
    <property type="match status" value="1"/>
</dbReference>
<proteinExistence type="evidence at transcript level"/>
<reference evidence="2" key="1">
    <citation type="journal article" date="2008" name="Insect Mol. Biol.">
        <title>The constituents of Microctonus sp. parasitoid venoms.</title>
        <authorList>
            <person name="Crawford A.M."/>
            <person name="Brauning R."/>
            <person name="Smolenski G."/>
            <person name="Ferguson C."/>
            <person name="Barton D."/>
            <person name="Wheeler T.T."/>
            <person name="McCulloch A."/>
        </authorList>
    </citation>
    <scope>NUCLEOTIDE SEQUENCE</scope>
</reference>
<evidence type="ECO:0000313" key="2">
    <source>
        <dbReference type="EMBL" id="ABY19389.1"/>
    </source>
</evidence>
<dbReference type="EMBL" id="EU249353">
    <property type="protein sequence ID" value="ABY19389.1"/>
    <property type="molecule type" value="mRNA"/>
</dbReference>
<name>A9YME0_MICHY</name>
<dbReference type="AlphaFoldDB" id="A9YME0"/>
<keyword evidence="1" id="KW-0732">Signal</keyword>
<feature type="chain" id="PRO_5002745485" evidence="1">
    <location>
        <begin position="17"/>
        <end position="679"/>
    </location>
</feature>
<dbReference type="Pfam" id="PF16061">
    <property type="entry name" value="DUF4803"/>
    <property type="match status" value="1"/>
</dbReference>